<evidence type="ECO:0000313" key="2">
    <source>
        <dbReference type="Proteomes" id="UP000294813"/>
    </source>
</evidence>
<dbReference type="EMBL" id="SLXT01000006">
    <property type="protein sequence ID" value="TCP65209.1"/>
    <property type="molecule type" value="Genomic_DNA"/>
</dbReference>
<evidence type="ECO:0000313" key="1">
    <source>
        <dbReference type="EMBL" id="TCP65209.1"/>
    </source>
</evidence>
<dbReference type="AlphaFoldDB" id="A0A4R2RQZ7"/>
<sequence>MTVSTMTIVTLRCPVCGRMEFHALSLFAFAGRKNQKLYCSCGAEVMTVGSKDRRQFWLQIHCIMCETQHLYWFTRKQLWAHNLIDLQCVETLVDIGYVGPRDKVKAAIMKQEKSLQEMAADLGVADYFENPEIMYEVLERLHQLAEAGLLSCTCGSRQIAVEVFPDRVELRCEVCDHTCTCYAESDNDLESVKRFDNIQIQGAYHPVPRNRGARKRPTKKTT</sequence>
<proteinExistence type="predicted"/>
<dbReference type="RefSeq" id="WP_131918623.1">
    <property type="nucleotide sequence ID" value="NZ_JAOQNU010000006.1"/>
</dbReference>
<name>A0A4R2RQZ7_9FIRM</name>
<comment type="caution">
    <text evidence="1">The sequence shown here is derived from an EMBL/GenBank/DDBJ whole genome shotgun (WGS) entry which is preliminary data.</text>
</comment>
<dbReference type="OrthoDB" id="1678992at2"/>
<dbReference type="Proteomes" id="UP000294813">
    <property type="component" value="Unassembled WGS sequence"/>
</dbReference>
<accession>A0A4R2RQZ7</accession>
<gene>
    <name evidence="1" type="ORF">EDD73_10693</name>
</gene>
<keyword evidence="2" id="KW-1185">Reference proteome</keyword>
<reference evidence="1 2" key="1">
    <citation type="submission" date="2019-03" db="EMBL/GenBank/DDBJ databases">
        <title>Genomic Encyclopedia of Type Strains, Phase IV (KMG-IV): sequencing the most valuable type-strain genomes for metagenomic binning, comparative biology and taxonomic classification.</title>
        <authorList>
            <person name="Goeker M."/>
        </authorList>
    </citation>
    <scope>NUCLEOTIDE SEQUENCE [LARGE SCALE GENOMIC DNA]</scope>
    <source>
        <strain evidence="1 2">DSM 11170</strain>
    </source>
</reference>
<organism evidence="1 2">
    <name type="scientific">Heliophilum fasciatum</name>
    <dbReference type="NCBI Taxonomy" id="35700"/>
    <lineage>
        <taxon>Bacteria</taxon>
        <taxon>Bacillati</taxon>
        <taxon>Bacillota</taxon>
        <taxon>Clostridia</taxon>
        <taxon>Eubacteriales</taxon>
        <taxon>Heliobacteriaceae</taxon>
        <taxon>Heliophilum</taxon>
    </lineage>
</organism>
<protein>
    <submittedName>
        <fullName evidence="1">Uncharacterized protein</fullName>
    </submittedName>
</protein>